<evidence type="ECO:0000256" key="2">
    <source>
        <dbReference type="ARBA" id="ARBA00022827"/>
    </source>
</evidence>
<evidence type="ECO:0000259" key="9">
    <source>
        <dbReference type="Pfam" id="PF07992"/>
    </source>
</evidence>
<evidence type="ECO:0000256" key="8">
    <source>
        <dbReference type="RuleBase" id="RU003881"/>
    </source>
</evidence>
<dbReference type="RefSeq" id="WP_094690324.1">
    <property type="nucleotide sequence ID" value="NZ_JACBYZ010000001.1"/>
</dbReference>
<comment type="catalytic activity">
    <reaction evidence="6 7">
        <text>[thioredoxin]-dithiol + NADP(+) = [thioredoxin]-disulfide + NADPH + H(+)</text>
        <dbReference type="Rhea" id="RHEA:20345"/>
        <dbReference type="Rhea" id="RHEA-COMP:10698"/>
        <dbReference type="Rhea" id="RHEA-COMP:10700"/>
        <dbReference type="ChEBI" id="CHEBI:15378"/>
        <dbReference type="ChEBI" id="CHEBI:29950"/>
        <dbReference type="ChEBI" id="CHEBI:50058"/>
        <dbReference type="ChEBI" id="CHEBI:57783"/>
        <dbReference type="ChEBI" id="CHEBI:58349"/>
        <dbReference type="EC" id="1.8.1.9"/>
    </reaction>
</comment>
<keyword evidence="4" id="KW-1015">Disulfide bond</keyword>
<dbReference type="InterPro" id="IPR008255">
    <property type="entry name" value="Pyr_nucl-diS_OxRdtase_2_AS"/>
</dbReference>
<dbReference type="PRINTS" id="PR00469">
    <property type="entry name" value="PNDRDTASEII"/>
</dbReference>
<dbReference type="GO" id="GO:0004791">
    <property type="term" value="F:thioredoxin-disulfide reductase (NADPH) activity"/>
    <property type="evidence" value="ECO:0007669"/>
    <property type="project" value="UniProtKB-UniRule"/>
</dbReference>
<keyword evidence="8" id="KW-0521">NADP</keyword>
<keyword evidence="2 7" id="KW-0274">FAD</keyword>
<dbReference type="Pfam" id="PF07992">
    <property type="entry name" value="Pyr_redox_2"/>
    <property type="match status" value="1"/>
</dbReference>
<protein>
    <recommendedName>
        <fullName evidence="7">Thioredoxin reductase</fullName>
        <ecNumber evidence="7">1.8.1.9</ecNumber>
    </recommendedName>
</protein>
<keyword evidence="3 7" id="KW-0560">Oxidoreductase</keyword>
<organism evidence="10 11">
    <name type="scientific">Aeriscardovia aeriphila</name>
    <dbReference type="NCBI Taxonomy" id="218139"/>
    <lineage>
        <taxon>Bacteria</taxon>
        <taxon>Bacillati</taxon>
        <taxon>Actinomycetota</taxon>
        <taxon>Actinomycetes</taxon>
        <taxon>Bifidobacteriales</taxon>
        <taxon>Bifidobacteriaceae</taxon>
        <taxon>Aeriscardovia</taxon>
    </lineage>
</organism>
<evidence type="ECO:0000313" key="11">
    <source>
        <dbReference type="Proteomes" id="UP000228976"/>
    </source>
</evidence>
<dbReference type="EC" id="1.8.1.9" evidence="7"/>
<dbReference type="EMBL" id="MWWU01000005">
    <property type="protein sequence ID" value="OZG55115.1"/>
    <property type="molecule type" value="Genomic_DNA"/>
</dbReference>
<evidence type="ECO:0000256" key="6">
    <source>
        <dbReference type="ARBA" id="ARBA00048132"/>
    </source>
</evidence>
<dbReference type="PROSITE" id="PS00573">
    <property type="entry name" value="PYRIDINE_REDOX_2"/>
    <property type="match status" value="1"/>
</dbReference>
<comment type="caution">
    <text evidence="10">The sequence shown here is derived from an EMBL/GenBank/DDBJ whole genome shotgun (WGS) entry which is preliminary data.</text>
</comment>
<reference evidence="10 11" key="1">
    <citation type="journal article" date="2017" name="BMC Genomics">
        <title>Comparative genomic and phylogenomic analyses of the Bifidobacteriaceae family.</title>
        <authorList>
            <person name="Lugli G.A."/>
            <person name="Milani C."/>
            <person name="Turroni F."/>
            <person name="Duranti S."/>
            <person name="Mancabelli L."/>
            <person name="Mangifesta M."/>
            <person name="Ferrario C."/>
            <person name="Modesto M."/>
            <person name="Mattarelli P."/>
            <person name="Jiri K."/>
            <person name="van Sinderen D."/>
            <person name="Ventura M."/>
        </authorList>
    </citation>
    <scope>NUCLEOTIDE SEQUENCE [LARGE SCALE GENOMIC DNA]</scope>
    <source>
        <strain evidence="10 11">LMG 21773</strain>
    </source>
</reference>
<evidence type="ECO:0000256" key="3">
    <source>
        <dbReference type="ARBA" id="ARBA00023002"/>
    </source>
</evidence>
<evidence type="ECO:0000256" key="1">
    <source>
        <dbReference type="ARBA" id="ARBA00022630"/>
    </source>
</evidence>
<dbReference type="PRINTS" id="PR00368">
    <property type="entry name" value="FADPNR"/>
</dbReference>
<gene>
    <name evidence="10" type="ORF">AEAE_1237</name>
</gene>
<dbReference type="InterPro" id="IPR005982">
    <property type="entry name" value="Thioredox_Rdtase"/>
</dbReference>
<sequence>MSNESQNVQNAVIIGSGPAGYTAAIYLGRAGYKPVMYTGALEPGGALMNTTLVENFPGFPEGVDGPVLMENMKKQAEKFGATFVTQDVASVDLTREDGLKALTLDDDTVVLTKTVIVSTGSSYRHLGVPGEEELGGLGVSYCATCDGFFFRNKRVFVVGGGDSAFTDALFLTRFAEVTLIHRREGFRASQVMVEQAKQNPKLHFMLNSVVTKVNGNGKVESLTVKNTQTGEEQEVGADGVFVAIGSNPATGFLGGQLATDDAGYIVTEGGSSRTSVKGVFAAGDVADPVYRQAISAAGMGCRAALDAQEYLDNLNA</sequence>
<dbReference type="SUPFAM" id="SSF51905">
    <property type="entry name" value="FAD/NAD(P)-binding domain"/>
    <property type="match status" value="1"/>
</dbReference>
<evidence type="ECO:0000313" key="10">
    <source>
        <dbReference type="EMBL" id="OZG55115.1"/>
    </source>
</evidence>
<comment type="subunit">
    <text evidence="7">Homodimer.</text>
</comment>
<dbReference type="InterPro" id="IPR050097">
    <property type="entry name" value="Ferredoxin-NADP_redctase_2"/>
</dbReference>
<comment type="cofactor">
    <cofactor evidence="8">
        <name>FAD</name>
        <dbReference type="ChEBI" id="CHEBI:57692"/>
    </cofactor>
    <text evidence="8">Binds 1 FAD per subunit.</text>
</comment>
<evidence type="ECO:0000256" key="4">
    <source>
        <dbReference type="ARBA" id="ARBA00023157"/>
    </source>
</evidence>
<name>A0A261F7S3_9BIFI</name>
<keyword evidence="5 7" id="KW-0676">Redox-active center</keyword>
<dbReference type="Gene3D" id="3.50.50.60">
    <property type="entry name" value="FAD/NAD(P)-binding domain"/>
    <property type="match status" value="2"/>
</dbReference>
<dbReference type="PANTHER" id="PTHR48105">
    <property type="entry name" value="THIOREDOXIN REDUCTASE 1-RELATED-RELATED"/>
    <property type="match status" value="1"/>
</dbReference>
<comment type="similarity">
    <text evidence="7">Belongs to the class-II pyridine nucleotide-disulfide oxidoreductase family.</text>
</comment>
<keyword evidence="11" id="KW-1185">Reference proteome</keyword>
<dbReference type="OrthoDB" id="9806179at2"/>
<evidence type="ECO:0000256" key="5">
    <source>
        <dbReference type="ARBA" id="ARBA00023284"/>
    </source>
</evidence>
<dbReference type="AlphaFoldDB" id="A0A261F7S3"/>
<proteinExistence type="inferred from homology"/>
<dbReference type="GO" id="GO:0019430">
    <property type="term" value="P:removal of superoxide radicals"/>
    <property type="evidence" value="ECO:0007669"/>
    <property type="project" value="UniProtKB-UniRule"/>
</dbReference>
<dbReference type="GO" id="GO:0005737">
    <property type="term" value="C:cytoplasm"/>
    <property type="evidence" value="ECO:0007669"/>
    <property type="project" value="InterPro"/>
</dbReference>
<dbReference type="InterPro" id="IPR036188">
    <property type="entry name" value="FAD/NAD-bd_sf"/>
</dbReference>
<dbReference type="Proteomes" id="UP000228976">
    <property type="component" value="Unassembled WGS sequence"/>
</dbReference>
<keyword evidence="1 7" id="KW-0285">Flavoprotein</keyword>
<dbReference type="InterPro" id="IPR023753">
    <property type="entry name" value="FAD/NAD-binding_dom"/>
</dbReference>
<feature type="domain" description="FAD/NAD(P)-binding" evidence="9">
    <location>
        <begin position="11"/>
        <end position="300"/>
    </location>
</feature>
<dbReference type="NCBIfam" id="TIGR01292">
    <property type="entry name" value="TRX_reduct"/>
    <property type="match status" value="1"/>
</dbReference>
<evidence type="ECO:0000256" key="7">
    <source>
        <dbReference type="RuleBase" id="RU003880"/>
    </source>
</evidence>
<accession>A0A261F7S3</accession>